<evidence type="ECO:0000256" key="4">
    <source>
        <dbReference type="ARBA" id="ARBA00020019"/>
    </source>
</evidence>
<dbReference type="RefSeq" id="WP_071662261.1">
    <property type="nucleotide sequence ID" value="NZ_LUKY01000032.1"/>
</dbReference>
<dbReference type="InterPro" id="IPR003439">
    <property type="entry name" value="ABC_transporter-like_ATP-bd"/>
</dbReference>
<dbReference type="OrthoDB" id="9802264at2"/>
<dbReference type="InterPro" id="IPR050086">
    <property type="entry name" value="MetN_ABC_transporter-like"/>
</dbReference>
<keyword evidence="7" id="KW-0547">Nucleotide-binding</keyword>
<dbReference type="GO" id="GO:0016887">
    <property type="term" value="F:ATP hydrolysis activity"/>
    <property type="evidence" value="ECO:0007669"/>
    <property type="project" value="InterPro"/>
</dbReference>
<keyword evidence="10" id="KW-0029">Amino-acid transport</keyword>
<dbReference type="PROSITE" id="PS50893">
    <property type="entry name" value="ABC_TRANSPORTER_2"/>
    <property type="match status" value="1"/>
</dbReference>
<dbReference type="InterPro" id="IPR045865">
    <property type="entry name" value="ACT-like_dom_sf"/>
</dbReference>
<proteinExistence type="inferred from homology"/>
<dbReference type="SUPFAM" id="SSF52540">
    <property type="entry name" value="P-loop containing nucleoside triphosphate hydrolases"/>
    <property type="match status" value="1"/>
</dbReference>
<evidence type="ECO:0000256" key="11">
    <source>
        <dbReference type="ARBA" id="ARBA00023136"/>
    </source>
</evidence>
<evidence type="ECO:0000313" key="13">
    <source>
        <dbReference type="EMBL" id="OIZ95000.1"/>
    </source>
</evidence>
<evidence type="ECO:0000256" key="9">
    <source>
        <dbReference type="ARBA" id="ARBA00022967"/>
    </source>
</evidence>
<comment type="caution">
    <text evidence="13">The sequence shown here is derived from an EMBL/GenBank/DDBJ whole genome shotgun (WGS) entry which is preliminary data.</text>
</comment>
<evidence type="ECO:0000259" key="12">
    <source>
        <dbReference type="PROSITE" id="PS50893"/>
    </source>
</evidence>
<comment type="subcellular location">
    <subcellularLocation>
        <location evidence="2">Cell inner membrane</location>
        <topology evidence="2">Peripheral membrane protein</topology>
    </subcellularLocation>
</comment>
<evidence type="ECO:0000256" key="5">
    <source>
        <dbReference type="ARBA" id="ARBA00022448"/>
    </source>
</evidence>
<evidence type="ECO:0000256" key="2">
    <source>
        <dbReference type="ARBA" id="ARBA00004417"/>
    </source>
</evidence>
<dbReference type="Pfam" id="PF09383">
    <property type="entry name" value="NIL"/>
    <property type="match status" value="1"/>
</dbReference>
<dbReference type="Gene3D" id="3.30.70.260">
    <property type="match status" value="1"/>
</dbReference>
<sequence>MIKLINITKIYNSLGPTHHALRNINLTIRQGEILGIVGQSGAGKSTLVRCINLLERPNQGQVWINNQELTTLHPSDLRLVRRQIGMVFQQFNLLAAKTVYENIALPLKFAHYSQSKIQAAIEPLLKLTRLSDKQEAYPAQLSGGQKQRVAIARALASQPKLLLCDEATSALDPHTTQTILQLLKSINQRLGITIVLITHQIDVVKSICDRVALLDQGSIVEVTDIVSFFTTPKTNLAKKLVSLSLKHELPPLLQKRLNAQKKLDSHAVLRIIFQGQAAAEPLIAHVMREMGIHLNILQANIECLKETILGIMVVEVIGDQSSLPHGIQFLMNKGLHVEVMGYINESIV</sequence>
<dbReference type="CDD" id="cd03258">
    <property type="entry name" value="ABC_MetN_methionine_transporter"/>
    <property type="match status" value="1"/>
</dbReference>
<dbReference type="PROSITE" id="PS00211">
    <property type="entry name" value="ABC_TRANSPORTER_1"/>
    <property type="match status" value="1"/>
</dbReference>
<dbReference type="InterPro" id="IPR017871">
    <property type="entry name" value="ABC_transporter-like_CS"/>
</dbReference>
<evidence type="ECO:0000256" key="7">
    <source>
        <dbReference type="ARBA" id="ARBA00022741"/>
    </source>
</evidence>
<evidence type="ECO:0000256" key="10">
    <source>
        <dbReference type="ARBA" id="ARBA00022970"/>
    </source>
</evidence>
<evidence type="ECO:0000256" key="3">
    <source>
        <dbReference type="ARBA" id="ARBA00005417"/>
    </source>
</evidence>
<evidence type="ECO:0000256" key="6">
    <source>
        <dbReference type="ARBA" id="ARBA00022475"/>
    </source>
</evidence>
<keyword evidence="9" id="KW-1278">Translocase</keyword>
<dbReference type="FunFam" id="3.40.50.300:FF:000056">
    <property type="entry name" value="Cell division ATP-binding protein FtsE"/>
    <property type="match status" value="1"/>
</dbReference>
<dbReference type="Pfam" id="PF00005">
    <property type="entry name" value="ABC_tran"/>
    <property type="match status" value="1"/>
</dbReference>
<dbReference type="GO" id="GO:0005886">
    <property type="term" value="C:plasma membrane"/>
    <property type="evidence" value="ECO:0007669"/>
    <property type="project" value="UniProtKB-SubCell"/>
</dbReference>
<evidence type="ECO:0000256" key="1">
    <source>
        <dbReference type="ARBA" id="ARBA00002579"/>
    </source>
</evidence>
<dbReference type="SUPFAM" id="SSF55021">
    <property type="entry name" value="ACT-like"/>
    <property type="match status" value="1"/>
</dbReference>
<keyword evidence="6" id="KW-1003">Cell membrane</keyword>
<reference evidence="13 14" key="1">
    <citation type="submission" date="2016-03" db="EMBL/GenBank/DDBJ databases">
        <title>Comparative genomics of Rickettsiella.</title>
        <authorList>
            <person name="Chandler C."/>
            <person name="Wang Y."/>
        </authorList>
    </citation>
    <scope>NUCLEOTIDE SEQUENCE [LARGE SCALE GENOMIC DNA]</scope>
    <source>
        <strain evidence="13 14">RCFS May 2013</strain>
    </source>
</reference>
<dbReference type="InterPro" id="IPR041701">
    <property type="entry name" value="MetN_ABC"/>
</dbReference>
<organism evidence="13 14">
    <name type="scientific">Candidatus Rickettsiella isopodorum</name>
    <dbReference type="NCBI Taxonomy" id="1225476"/>
    <lineage>
        <taxon>Bacteria</taxon>
        <taxon>Pseudomonadati</taxon>
        <taxon>Pseudomonadota</taxon>
        <taxon>Gammaproteobacteria</taxon>
        <taxon>Legionellales</taxon>
        <taxon>Coxiellaceae</taxon>
        <taxon>Rickettsiella</taxon>
    </lineage>
</organism>
<gene>
    <name evidence="13" type="primary">metN</name>
    <name evidence="13" type="ORF">A1D18_02530</name>
</gene>
<dbReference type="PANTHER" id="PTHR43166:SF30">
    <property type="entry name" value="METHIONINE IMPORT ATP-BINDING PROTEIN METN"/>
    <property type="match status" value="1"/>
</dbReference>
<dbReference type="Gene3D" id="3.40.50.300">
    <property type="entry name" value="P-loop containing nucleotide triphosphate hydrolases"/>
    <property type="match status" value="1"/>
</dbReference>
<accession>A0A1J8NIL0</accession>
<dbReference type="SMART" id="SM00930">
    <property type="entry name" value="NIL"/>
    <property type="match status" value="1"/>
</dbReference>
<feature type="domain" description="ABC transporter" evidence="12">
    <location>
        <begin position="2"/>
        <end position="241"/>
    </location>
</feature>
<dbReference type="PANTHER" id="PTHR43166">
    <property type="entry name" value="AMINO ACID IMPORT ATP-BINDING PROTEIN"/>
    <property type="match status" value="1"/>
</dbReference>
<evidence type="ECO:0000256" key="8">
    <source>
        <dbReference type="ARBA" id="ARBA00022840"/>
    </source>
</evidence>
<dbReference type="GO" id="GO:0006865">
    <property type="term" value="P:amino acid transport"/>
    <property type="evidence" value="ECO:0007669"/>
    <property type="project" value="UniProtKB-KW"/>
</dbReference>
<keyword evidence="14" id="KW-1185">Reference proteome</keyword>
<dbReference type="EMBL" id="LUKY01000032">
    <property type="protein sequence ID" value="OIZ95000.1"/>
    <property type="molecule type" value="Genomic_DNA"/>
</dbReference>
<dbReference type="Proteomes" id="UP000183924">
    <property type="component" value="Unassembled WGS sequence"/>
</dbReference>
<dbReference type="SMART" id="SM00382">
    <property type="entry name" value="AAA"/>
    <property type="match status" value="1"/>
</dbReference>
<name>A0A1J8NIL0_9COXI</name>
<dbReference type="GO" id="GO:0005524">
    <property type="term" value="F:ATP binding"/>
    <property type="evidence" value="ECO:0007669"/>
    <property type="project" value="UniProtKB-KW"/>
</dbReference>
<dbReference type="InterPro" id="IPR027417">
    <property type="entry name" value="P-loop_NTPase"/>
</dbReference>
<comment type="function">
    <text evidence="1">Part of the ABC transporter FtsEX involved in cellular division. Important for assembly or stability of the septal ring.</text>
</comment>
<keyword evidence="5" id="KW-0813">Transport</keyword>
<dbReference type="AlphaFoldDB" id="A0A1J8NIL0"/>
<keyword evidence="11" id="KW-0472">Membrane</keyword>
<dbReference type="InterPro" id="IPR018449">
    <property type="entry name" value="NIL_domain"/>
</dbReference>
<comment type="similarity">
    <text evidence="3">Belongs to the ABC transporter superfamily.</text>
</comment>
<protein>
    <recommendedName>
        <fullName evidence="4">Cell division ATP-binding protein FtsE</fullName>
    </recommendedName>
</protein>
<keyword evidence="8 13" id="KW-0067">ATP-binding</keyword>
<dbReference type="STRING" id="1225476.A1D18_02530"/>
<dbReference type="InterPro" id="IPR003593">
    <property type="entry name" value="AAA+_ATPase"/>
</dbReference>
<evidence type="ECO:0000313" key="14">
    <source>
        <dbReference type="Proteomes" id="UP000183924"/>
    </source>
</evidence>